<dbReference type="AlphaFoldDB" id="A0A699V975"/>
<dbReference type="EMBL" id="BKCJ011398830">
    <property type="protein sequence ID" value="GFD29876.1"/>
    <property type="molecule type" value="Genomic_DNA"/>
</dbReference>
<organism evidence="2">
    <name type="scientific">Tanacetum cinerariifolium</name>
    <name type="common">Dalmatian daisy</name>
    <name type="synonym">Chrysanthemum cinerariifolium</name>
    <dbReference type="NCBI Taxonomy" id="118510"/>
    <lineage>
        <taxon>Eukaryota</taxon>
        <taxon>Viridiplantae</taxon>
        <taxon>Streptophyta</taxon>
        <taxon>Embryophyta</taxon>
        <taxon>Tracheophyta</taxon>
        <taxon>Spermatophyta</taxon>
        <taxon>Magnoliopsida</taxon>
        <taxon>eudicotyledons</taxon>
        <taxon>Gunneridae</taxon>
        <taxon>Pentapetalae</taxon>
        <taxon>asterids</taxon>
        <taxon>campanulids</taxon>
        <taxon>Asterales</taxon>
        <taxon>Asteraceae</taxon>
        <taxon>Asteroideae</taxon>
        <taxon>Anthemideae</taxon>
        <taxon>Anthemidinae</taxon>
        <taxon>Tanacetum</taxon>
    </lineage>
</organism>
<accession>A0A699V975</accession>
<evidence type="ECO:0000313" key="2">
    <source>
        <dbReference type="EMBL" id="GFD29876.1"/>
    </source>
</evidence>
<evidence type="ECO:0000256" key="1">
    <source>
        <dbReference type="SAM" id="MobiDB-lite"/>
    </source>
</evidence>
<feature type="region of interest" description="Disordered" evidence="1">
    <location>
        <begin position="34"/>
        <end position="81"/>
    </location>
</feature>
<feature type="compositionally biased region" description="Acidic residues" evidence="1">
    <location>
        <begin position="51"/>
        <end position="60"/>
    </location>
</feature>
<gene>
    <name evidence="2" type="ORF">Tci_901845</name>
</gene>
<name>A0A699V975_TANCI</name>
<feature type="non-terminal residue" evidence="2">
    <location>
        <position position="81"/>
    </location>
</feature>
<protein>
    <submittedName>
        <fullName evidence="2">Uncharacterized protein</fullName>
    </submittedName>
</protein>
<reference evidence="2" key="1">
    <citation type="journal article" date="2019" name="Sci. Rep.">
        <title>Draft genome of Tanacetum cinerariifolium, the natural source of mosquito coil.</title>
        <authorList>
            <person name="Yamashiro T."/>
            <person name="Shiraishi A."/>
            <person name="Satake H."/>
            <person name="Nakayama K."/>
        </authorList>
    </citation>
    <scope>NUCLEOTIDE SEQUENCE</scope>
</reference>
<sequence length="81" mass="9183">MDICTSLQRQHSLIEERVQSQDIEITQLKTRVNTLEDNEKRREGFAQEDAPNTEEMDQGEDLLLGDTVKDSDKSADKGSDS</sequence>
<feature type="compositionally biased region" description="Basic and acidic residues" evidence="1">
    <location>
        <begin position="67"/>
        <end position="81"/>
    </location>
</feature>
<comment type="caution">
    <text evidence="2">The sequence shown here is derived from an EMBL/GenBank/DDBJ whole genome shotgun (WGS) entry which is preliminary data.</text>
</comment>
<proteinExistence type="predicted"/>